<sequence>MAIEYTEEHDMFRQSLRKFYEKEVLPYYAEWEKERQIPRSIWKSYGSQGFLCPWLPEKYGGADLGFEYSVIAIEEMSRADVGIPFSLHSNIIVPYIEALGNEEQKERWLPGCASGDILTAIGMTEPDAGSDLAGIKTTAVKDGDDYIINGQKVFITNGWDSDLVIVACKTGNNEKPHRNMSLIVVETGTPGYTKSEPLRKMGRHTEGTVELFFEDCRVPQKNLLGEEGKGFYYLMDKLQQERIVSALGSLLAAEKMFNEGLAYSKERVAFGQKIGSFQANSFKLAEMATEIEIARTFLEDLISDHVAGKKIPAARVSMAKWWISEMANRVAYHSLQLFGGYGYMEEYPISKHYQNVRVETIFAGSTEIMKTIIAKDLGL</sequence>
<evidence type="ECO:0000256" key="4">
    <source>
        <dbReference type="ARBA" id="ARBA00022827"/>
    </source>
</evidence>
<dbReference type="PANTHER" id="PTHR43884:SF12">
    <property type="entry name" value="ISOVALERYL-COA DEHYDROGENASE, MITOCHONDRIAL-RELATED"/>
    <property type="match status" value="1"/>
</dbReference>
<evidence type="ECO:0000256" key="5">
    <source>
        <dbReference type="ARBA" id="ARBA00023002"/>
    </source>
</evidence>
<keyword evidence="11" id="KW-1185">Reference proteome</keyword>
<evidence type="ECO:0000256" key="1">
    <source>
        <dbReference type="ARBA" id="ARBA00001974"/>
    </source>
</evidence>
<feature type="domain" description="Acyl-CoA dehydrogenase/oxidase C-terminal" evidence="7">
    <location>
        <begin position="228"/>
        <end position="377"/>
    </location>
</feature>
<dbReference type="SUPFAM" id="SSF56645">
    <property type="entry name" value="Acyl-CoA dehydrogenase NM domain-like"/>
    <property type="match status" value="1"/>
</dbReference>
<dbReference type="InterPro" id="IPR036250">
    <property type="entry name" value="AcylCo_DH-like_C"/>
</dbReference>
<dbReference type="InterPro" id="IPR006089">
    <property type="entry name" value="Acyl-CoA_DH_CS"/>
</dbReference>
<dbReference type="InterPro" id="IPR009075">
    <property type="entry name" value="AcylCo_DH/oxidase_C"/>
</dbReference>
<dbReference type="PROSITE" id="PS00073">
    <property type="entry name" value="ACYL_COA_DH_2"/>
    <property type="match status" value="1"/>
</dbReference>
<reference evidence="10 11" key="1">
    <citation type="submission" date="2018-04" db="EMBL/GenBank/DDBJ databases">
        <title>Camelliibacillus theae gen. nov., sp. nov., isolated from Pu'er tea.</title>
        <authorList>
            <person name="Niu L."/>
        </authorList>
    </citation>
    <scope>NUCLEOTIDE SEQUENCE [LARGE SCALE GENOMIC DNA]</scope>
    <source>
        <strain evidence="10 11">T8</strain>
    </source>
</reference>
<evidence type="ECO:0000256" key="2">
    <source>
        <dbReference type="ARBA" id="ARBA00009347"/>
    </source>
</evidence>
<feature type="domain" description="Acyl-CoA dehydrogenase/oxidase N-terminal" evidence="9">
    <location>
        <begin position="6"/>
        <end position="116"/>
    </location>
</feature>
<dbReference type="FunFam" id="1.10.540.10:FF:000026">
    <property type="entry name" value="Acyl-CoA dehydrogenase medium chain"/>
    <property type="match status" value="1"/>
</dbReference>
<gene>
    <name evidence="10" type="ORF">DCC39_01585</name>
</gene>
<dbReference type="Proteomes" id="UP000245998">
    <property type="component" value="Unassembled WGS sequence"/>
</dbReference>
<evidence type="ECO:0000256" key="3">
    <source>
        <dbReference type="ARBA" id="ARBA00022630"/>
    </source>
</evidence>
<dbReference type="GO" id="GO:0003995">
    <property type="term" value="F:acyl-CoA dehydrogenase activity"/>
    <property type="evidence" value="ECO:0007669"/>
    <property type="project" value="InterPro"/>
</dbReference>
<dbReference type="Pfam" id="PF02770">
    <property type="entry name" value="Acyl-CoA_dh_M"/>
    <property type="match status" value="1"/>
</dbReference>
<dbReference type="InterPro" id="IPR006091">
    <property type="entry name" value="Acyl-CoA_Oxase/DH_mid-dom"/>
</dbReference>
<evidence type="ECO:0000259" key="9">
    <source>
        <dbReference type="Pfam" id="PF02771"/>
    </source>
</evidence>
<dbReference type="EMBL" id="QCZG01000002">
    <property type="protein sequence ID" value="PWA13170.1"/>
    <property type="molecule type" value="Genomic_DNA"/>
</dbReference>
<evidence type="ECO:0000259" key="8">
    <source>
        <dbReference type="Pfam" id="PF02770"/>
    </source>
</evidence>
<name>A0A2U1K6M5_9BACI</name>
<dbReference type="InterPro" id="IPR013786">
    <property type="entry name" value="AcylCoA_DH/ox_N"/>
</dbReference>
<dbReference type="InterPro" id="IPR046373">
    <property type="entry name" value="Acyl-CoA_Oxase/DH_mid-dom_sf"/>
</dbReference>
<dbReference type="Pfam" id="PF00441">
    <property type="entry name" value="Acyl-CoA_dh_1"/>
    <property type="match status" value="1"/>
</dbReference>
<dbReference type="InterPro" id="IPR009100">
    <property type="entry name" value="AcylCoA_DH/oxidase_NM_dom_sf"/>
</dbReference>
<dbReference type="Gene3D" id="2.40.110.10">
    <property type="entry name" value="Butyryl-CoA Dehydrogenase, subunit A, domain 2"/>
    <property type="match status" value="1"/>
</dbReference>
<dbReference type="GO" id="GO:0050660">
    <property type="term" value="F:flavin adenine dinucleotide binding"/>
    <property type="evidence" value="ECO:0007669"/>
    <property type="project" value="InterPro"/>
</dbReference>
<accession>A0A2U1K6M5</accession>
<dbReference type="RefSeq" id="WP_116553131.1">
    <property type="nucleotide sequence ID" value="NZ_QCZG01000002.1"/>
</dbReference>
<feature type="domain" description="Acyl-CoA oxidase/dehydrogenase middle" evidence="8">
    <location>
        <begin position="120"/>
        <end position="216"/>
    </location>
</feature>
<proteinExistence type="inferred from homology"/>
<comment type="similarity">
    <text evidence="2 6">Belongs to the acyl-CoA dehydrogenase family.</text>
</comment>
<evidence type="ECO:0000256" key="6">
    <source>
        <dbReference type="RuleBase" id="RU362125"/>
    </source>
</evidence>
<dbReference type="PANTHER" id="PTHR43884">
    <property type="entry name" value="ACYL-COA DEHYDROGENASE"/>
    <property type="match status" value="1"/>
</dbReference>
<keyword evidence="3 6" id="KW-0285">Flavoprotein</keyword>
<dbReference type="OrthoDB" id="2985879at2"/>
<dbReference type="PROSITE" id="PS00072">
    <property type="entry name" value="ACYL_COA_DH_1"/>
    <property type="match status" value="1"/>
</dbReference>
<comment type="cofactor">
    <cofactor evidence="1 6">
        <name>FAD</name>
        <dbReference type="ChEBI" id="CHEBI:57692"/>
    </cofactor>
</comment>
<dbReference type="InterPro" id="IPR037069">
    <property type="entry name" value="AcylCoA_DH/ox_N_sf"/>
</dbReference>
<dbReference type="Gene3D" id="1.10.540.10">
    <property type="entry name" value="Acyl-CoA dehydrogenase/oxidase, N-terminal domain"/>
    <property type="match status" value="1"/>
</dbReference>
<comment type="caution">
    <text evidence="10">The sequence shown here is derived from an EMBL/GenBank/DDBJ whole genome shotgun (WGS) entry which is preliminary data.</text>
</comment>
<keyword evidence="4 6" id="KW-0274">FAD</keyword>
<dbReference type="FunFam" id="1.20.140.10:FF:000001">
    <property type="entry name" value="Acyl-CoA dehydrogenase"/>
    <property type="match status" value="1"/>
</dbReference>
<dbReference type="Pfam" id="PF02771">
    <property type="entry name" value="Acyl-CoA_dh_N"/>
    <property type="match status" value="1"/>
</dbReference>
<evidence type="ECO:0000313" key="10">
    <source>
        <dbReference type="EMBL" id="PWA13170.1"/>
    </source>
</evidence>
<protein>
    <submittedName>
        <fullName evidence="10">Acyl-CoA dehydrogenase</fullName>
    </submittedName>
</protein>
<evidence type="ECO:0000259" key="7">
    <source>
        <dbReference type="Pfam" id="PF00441"/>
    </source>
</evidence>
<organism evidence="10 11">
    <name type="scientific">Pueribacillus theae</name>
    <dbReference type="NCBI Taxonomy" id="2171751"/>
    <lineage>
        <taxon>Bacteria</taxon>
        <taxon>Bacillati</taxon>
        <taxon>Bacillota</taxon>
        <taxon>Bacilli</taxon>
        <taxon>Bacillales</taxon>
        <taxon>Bacillaceae</taxon>
        <taxon>Pueribacillus</taxon>
    </lineage>
</organism>
<dbReference type="Gene3D" id="1.20.140.10">
    <property type="entry name" value="Butyryl-CoA Dehydrogenase, subunit A, domain 3"/>
    <property type="match status" value="1"/>
</dbReference>
<dbReference type="SUPFAM" id="SSF47203">
    <property type="entry name" value="Acyl-CoA dehydrogenase C-terminal domain-like"/>
    <property type="match status" value="1"/>
</dbReference>
<dbReference type="FunFam" id="2.40.110.10:FF:000002">
    <property type="entry name" value="Acyl-CoA dehydrogenase fadE12"/>
    <property type="match status" value="1"/>
</dbReference>
<keyword evidence="5 6" id="KW-0560">Oxidoreductase</keyword>
<evidence type="ECO:0000313" key="11">
    <source>
        <dbReference type="Proteomes" id="UP000245998"/>
    </source>
</evidence>
<dbReference type="AlphaFoldDB" id="A0A2U1K6M5"/>